<dbReference type="SUPFAM" id="SSF51905">
    <property type="entry name" value="FAD/NAD(P)-binding domain"/>
    <property type="match status" value="1"/>
</dbReference>
<dbReference type="InterPro" id="IPR050982">
    <property type="entry name" value="Auxin_biosynth/cation_transpt"/>
</dbReference>
<keyword evidence="3" id="KW-0560">Oxidoreductase</keyword>
<dbReference type="PRINTS" id="PR00469">
    <property type="entry name" value="PNDRDTASEII"/>
</dbReference>
<dbReference type="GO" id="GO:0050660">
    <property type="term" value="F:flavin adenine dinucleotide binding"/>
    <property type="evidence" value="ECO:0007669"/>
    <property type="project" value="InterPro"/>
</dbReference>
<evidence type="ECO:0000256" key="1">
    <source>
        <dbReference type="ARBA" id="ARBA00022630"/>
    </source>
</evidence>
<dbReference type="OrthoDB" id="74360at2759"/>
<reference evidence="4" key="1">
    <citation type="submission" date="2020-05" db="EMBL/GenBank/DDBJ databases">
        <title>Mycena genomes resolve the evolution of fungal bioluminescence.</title>
        <authorList>
            <person name="Tsai I.J."/>
        </authorList>
    </citation>
    <scope>NUCLEOTIDE SEQUENCE</scope>
    <source>
        <strain evidence="4">160909Yilan</strain>
    </source>
</reference>
<dbReference type="GO" id="GO:0004499">
    <property type="term" value="F:N,N-dimethylaniline monooxygenase activity"/>
    <property type="evidence" value="ECO:0007669"/>
    <property type="project" value="InterPro"/>
</dbReference>
<dbReference type="InterPro" id="IPR020946">
    <property type="entry name" value="Flavin_mOase-like"/>
</dbReference>
<protein>
    <recommendedName>
        <fullName evidence="6">FAD/NAD(P)-binding domain-containing protein</fullName>
    </recommendedName>
</protein>
<dbReference type="Gene3D" id="3.50.50.60">
    <property type="entry name" value="FAD/NAD(P)-binding domain"/>
    <property type="match status" value="1"/>
</dbReference>
<dbReference type="EMBL" id="JACAZH010000024">
    <property type="protein sequence ID" value="KAF7342826.1"/>
    <property type="molecule type" value="Genomic_DNA"/>
</dbReference>
<evidence type="ECO:0000256" key="2">
    <source>
        <dbReference type="ARBA" id="ARBA00022827"/>
    </source>
</evidence>
<sequence length="598" mass="65734">MAAHLPYTPTTMPAKSKPADIALSWLTQFKTSLAALDVKGVTACFLNHGYLRDILVFTWSNRTLHGHAKIASYLNDTLGGAGMKDMKLDNRKHLSPAYAPTTGTIVSGFTFETAVGPGQGYFYLSPSPSGEWKALSVFMMLGDIRGHEESGPESGIYGGHTLAWEDVERERREKIEQDPHVLIVGAGQNGLNVAARFKAMNIPTLLIEKEARVGDHAMLYKPYPQNWPIFTSRGKLAQWLEGYADSEDLVIWTKSQLLPTPRYDAAAKRWTVVVDRDGKHVTIRPKHIVMAAGTLGSPLFPAMKEPERFEGTILHSAHFQGAAPFAGKRVVVVGAGNSAADVCQDLVFHGAQSVTMIQRSSTCVMAAKNSSAAQQRLWPEGVPTDIADFKATAIPNLLMKQILRSREPAMWEAEKETHKGLREAGFKMSMGPEGAGPFLLMFEKFGGYCKYPRRRFRRVLTLSTVGIDVGCAELIRQGKVKVKQGVEPRSYTEDSIVFSDGSALPADVVIYATSYRSIRDDLRPLFTDAVIDQTSPLWGLDEEGELNGCYRSSGHPGLWFVAGNFAVSRFFSKQLALQIKAIELGLSKEHSSKLAAKL</sequence>
<dbReference type="AlphaFoldDB" id="A0A8H6XLR7"/>
<dbReference type="PANTHER" id="PTHR43539">
    <property type="entry name" value="FLAVIN-BINDING MONOOXYGENASE-LIKE PROTEIN (AFU_ORTHOLOGUE AFUA_4G09220)"/>
    <property type="match status" value="1"/>
</dbReference>
<name>A0A8H6XLR7_9AGAR</name>
<evidence type="ECO:0008006" key="6">
    <source>
        <dbReference type="Google" id="ProtNLM"/>
    </source>
</evidence>
<proteinExistence type="predicted"/>
<evidence type="ECO:0000313" key="4">
    <source>
        <dbReference type="EMBL" id="KAF7342826.1"/>
    </source>
</evidence>
<keyword evidence="1" id="KW-0285">Flavoprotein</keyword>
<keyword evidence="2" id="KW-0274">FAD</keyword>
<evidence type="ECO:0000256" key="3">
    <source>
        <dbReference type="ARBA" id="ARBA00023002"/>
    </source>
</evidence>
<dbReference type="Proteomes" id="UP000623467">
    <property type="component" value="Unassembled WGS sequence"/>
</dbReference>
<organism evidence="4 5">
    <name type="scientific">Mycena sanguinolenta</name>
    <dbReference type="NCBI Taxonomy" id="230812"/>
    <lineage>
        <taxon>Eukaryota</taxon>
        <taxon>Fungi</taxon>
        <taxon>Dikarya</taxon>
        <taxon>Basidiomycota</taxon>
        <taxon>Agaricomycotina</taxon>
        <taxon>Agaricomycetes</taxon>
        <taxon>Agaricomycetidae</taxon>
        <taxon>Agaricales</taxon>
        <taxon>Marasmiineae</taxon>
        <taxon>Mycenaceae</taxon>
        <taxon>Mycena</taxon>
    </lineage>
</organism>
<evidence type="ECO:0000313" key="5">
    <source>
        <dbReference type="Proteomes" id="UP000623467"/>
    </source>
</evidence>
<dbReference type="InterPro" id="IPR036188">
    <property type="entry name" value="FAD/NAD-bd_sf"/>
</dbReference>
<accession>A0A8H6XLR7</accession>
<gene>
    <name evidence="4" type="ORF">MSAN_01998600</name>
</gene>
<dbReference type="Pfam" id="PF00743">
    <property type="entry name" value="FMO-like"/>
    <property type="match status" value="1"/>
</dbReference>
<keyword evidence="5" id="KW-1185">Reference proteome</keyword>
<dbReference type="PANTHER" id="PTHR43539:SF68">
    <property type="entry name" value="FLAVIN-BINDING MONOOXYGENASE-LIKE PROTEIN (AFU_ORTHOLOGUE AFUA_4G09220)"/>
    <property type="match status" value="1"/>
</dbReference>
<dbReference type="GO" id="GO:0050661">
    <property type="term" value="F:NADP binding"/>
    <property type="evidence" value="ECO:0007669"/>
    <property type="project" value="InterPro"/>
</dbReference>
<comment type="caution">
    <text evidence="4">The sequence shown here is derived from an EMBL/GenBank/DDBJ whole genome shotgun (WGS) entry which is preliminary data.</text>
</comment>